<dbReference type="GeneID" id="93270393"/>
<sequence>MSCLICRFHRKSWPVLTQFVDFMTKSNYIRPVIGKRVHDAIAEAAPKMVALAQDPENYGPAKKFGLAIKKAGVDPTDPDAFEAFQDKYNEIEQTKRAAQGLFYRKEFVYEPDEAYRTQNHVEEIGDRHWQLATATRNHNQVLKFSRLTWADDDNQDLRDAYTQELVVNEVVKMGDALYAQYLETLKRWEPKHFYNYINDSIKQQPVFRAQALVTSLTELLKYLIQNKKITSKRGHELLAAVAEGAALLPKPAKPKGRTISLSDYKRGKRKN</sequence>
<evidence type="ECO:0000313" key="2">
    <source>
        <dbReference type="Proteomes" id="UP001229832"/>
    </source>
</evidence>
<gene>
    <name evidence="1" type="ORF">LACZS2_002713</name>
</gene>
<evidence type="ECO:0008006" key="3">
    <source>
        <dbReference type="Google" id="ProtNLM"/>
    </source>
</evidence>
<proteinExistence type="predicted"/>
<dbReference type="RefSeq" id="WP_070651176.1">
    <property type="nucleotide sequence ID" value="NZ_CP132484.1"/>
</dbReference>
<protein>
    <recommendedName>
        <fullName evidence="3">Transposase</fullName>
    </recommendedName>
</protein>
<dbReference type="AlphaFoldDB" id="A0ABD7Z8R3"/>
<accession>A0ABD7Z8R3</accession>
<name>A0ABD7Z8R3_LACZE</name>
<dbReference type="EMBL" id="CP132485">
    <property type="protein sequence ID" value="WLV83472.1"/>
    <property type="molecule type" value="Genomic_DNA"/>
</dbReference>
<dbReference type="Proteomes" id="UP001229832">
    <property type="component" value="Chromosome"/>
</dbReference>
<reference evidence="1 2" key="1">
    <citation type="submission" date="2023-08" db="EMBL/GenBank/DDBJ databases">
        <authorList>
            <person name="Buchebner-Jance M."/>
        </authorList>
    </citation>
    <scope>NUCLEOTIDE SEQUENCE [LARGE SCALE GENOMIC DNA]</scope>
    <source>
        <strain evidence="1 2">NCIMB 15475</strain>
    </source>
</reference>
<evidence type="ECO:0000313" key="1">
    <source>
        <dbReference type="EMBL" id="WLV83472.1"/>
    </source>
</evidence>
<keyword evidence="2" id="KW-1185">Reference proteome</keyword>
<organism evidence="1 2">
    <name type="scientific">Lacticaseibacillus zeae subsp. silagei</name>
    <dbReference type="NCBI Taxonomy" id="3068307"/>
    <lineage>
        <taxon>Bacteria</taxon>
        <taxon>Bacillati</taxon>
        <taxon>Bacillota</taxon>
        <taxon>Bacilli</taxon>
        <taxon>Lactobacillales</taxon>
        <taxon>Lactobacillaceae</taxon>
        <taxon>Lacticaseibacillus</taxon>
    </lineage>
</organism>